<name>A0ABR4HRD6_9EURO</name>
<dbReference type="Proteomes" id="UP001610335">
    <property type="component" value="Unassembled WGS sequence"/>
</dbReference>
<gene>
    <name evidence="1" type="ORF">BDW59DRAFT_152285</name>
</gene>
<keyword evidence="2" id="KW-1185">Reference proteome</keyword>
<reference evidence="1 2" key="1">
    <citation type="submission" date="2024-07" db="EMBL/GenBank/DDBJ databases">
        <title>Section-level genome sequencing and comparative genomics of Aspergillus sections Usti and Cavernicolus.</title>
        <authorList>
            <consortium name="Lawrence Berkeley National Laboratory"/>
            <person name="Nybo J.L."/>
            <person name="Vesth T.C."/>
            <person name="Theobald S."/>
            <person name="Frisvad J.C."/>
            <person name="Larsen T.O."/>
            <person name="Kjaerboelling I."/>
            <person name="Rothschild-Mancinelli K."/>
            <person name="Lyhne E.K."/>
            <person name="Kogle M.E."/>
            <person name="Barry K."/>
            <person name="Clum A."/>
            <person name="Na H."/>
            <person name="Ledsgaard L."/>
            <person name="Lin J."/>
            <person name="Lipzen A."/>
            <person name="Kuo A."/>
            <person name="Riley R."/>
            <person name="Mondo S."/>
            <person name="LaButti K."/>
            <person name="Haridas S."/>
            <person name="Pangalinan J."/>
            <person name="Salamov A.A."/>
            <person name="Simmons B.A."/>
            <person name="Magnuson J.K."/>
            <person name="Chen J."/>
            <person name="Drula E."/>
            <person name="Henrissat B."/>
            <person name="Wiebenga A."/>
            <person name="Lubbers R.J."/>
            <person name="Gomes A.C."/>
            <person name="Makela M.R."/>
            <person name="Stajich J."/>
            <person name="Grigoriev I.V."/>
            <person name="Mortensen U.H."/>
            <person name="De vries R.P."/>
            <person name="Baker S.E."/>
            <person name="Andersen M.R."/>
        </authorList>
    </citation>
    <scope>NUCLEOTIDE SEQUENCE [LARGE SCALE GENOMIC DNA]</scope>
    <source>
        <strain evidence="1 2">CBS 600.67</strain>
    </source>
</reference>
<evidence type="ECO:0000313" key="2">
    <source>
        <dbReference type="Proteomes" id="UP001610335"/>
    </source>
</evidence>
<organism evidence="1 2">
    <name type="scientific">Aspergillus cavernicola</name>
    <dbReference type="NCBI Taxonomy" id="176166"/>
    <lineage>
        <taxon>Eukaryota</taxon>
        <taxon>Fungi</taxon>
        <taxon>Dikarya</taxon>
        <taxon>Ascomycota</taxon>
        <taxon>Pezizomycotina</taxon>
        <taxon>Eurotiomycetes</taxon>
        <taxon>Eurotiomycetidae</taxon>
        <taxon>Eurotiales</taxon>
        <taxon>Aspergillaceae</taxon>
        <taxon>Aspergillus</taxon>
        <taxon>Aspergillus subgen. Nidulantes</taxon>
    </lineage>
</organism>
<dbReference type="EMBL" id="JBFXLS010000087">
    <property type="protein sequence ID" value="KAL2817961.1"/>
    <property type="molecule type" value="Genomic_DNA"/>
</dbReference>
<sequence length="956" mass="110620">MADDQLRTLRRLMKRYRIQFRQSGDQAPQIHADTFNNIKKLGSYDFDHYSAGVSIWSSKEPWKQQMKTRAEWLCQRAQRLFDQERNEAGWRFGLENHILGRFSAEVACPRCRARIWQSEIQATLGNYQIEHAQELEQRRDRRKPCQCPPNERLKDFYEIGTNPLFDDRAQEFVVYDELLRSQLPKQGPDRVLGLQNTRNLDNLLTSPVRPDLAKHPDNTVSDILRTTPFKSETDPLLYPFLLLEAKSEASSSGFDAIQVQSAFPIHALLKLQEELRSHVDWSPGEERFEPLVWFLASRGDQWRVYASHVDNGADDEPPKYGITLLWSGSLLHKDNALQLLLIVDYIMDWARDIYRLAILKQLQSLVTGQAFDQVSIVDSEIFSMRRDVNSWIPAPPSTVFDDTVELNGAMDEDGPPQMSLNHQAVLGSQIPNTKLGSVRSASLVDSRFDCFYLTQRHIPSFLQVVGGRQDNKSNTEKAARHIINFIIQFDEVLVLSGADLEVLESLWTSTTRPNPEREEDFYVVMECSWYLTHSWQITRQLSCFAISKAAFETMKTYARFSMHHKDIENMHQRERRCPQRVLRQCVECLRAGSPWQVLLAAISSTLVTIYPLAARRREDFAPPVDVLGLGYAYDDRVRTFILKYLKRTLWKPRRRINVPHYEMQAALRQGYTPEQVFAAKRDNPPEHTDMTWKRLSEQRTHILDGECHDFDLCGRCRQRPETTVSPFAHGYLDTRNQPVLSDYGAVFIMALPDPAKPDMIPDACVYSLKPLRDIKNDMALSIMIEDMMQGSYVFHALKCGVNDIKSNEGMNYNLPLPYRTAAHDEEVCLLNWARELRDEPLLRDKDHTGYEAWLNEPYNPHIFMLYLSIGHREQEAMMLAKKATNRELQFSNVVWQIKNNTVGDIFFDFSPHQTVSLHGTELTPRFVTWDSGMKYLRANYPKQFQSLGTPQTPISV</sequence>
<evidence type="ECO:0000313" key="1">
    <source>
        <dbReference type="EMBL" id="KAL2817961.1"/>
    </source>
</evidence>
<proteinExistence type="predicted"/>
<protein>
    <recommendedName>
        <fullName evidence="3">Heterokaryon incompatibility domain-containing protein</fullName>
    </recommendedName>
</protein>
<comment type="caution">
    <text evidence="1">The sequence shown here is derived from an EMBL/GenBank/DDBJ whole genome shotgun (WGS) entry which is preliminary data.</text>
</comment>
<accession>A0ABR4HRD6</accession>
<evidence type="ECO:0008006" key="3">
    <source>
        <dbReference type="Google" id="ProtNLM"/>
    </source>
</evidence>